<feature type="compositionally biased region" description="Basic and acidic residues" evidence="1">
    <location>
        <begin position="111"/>
        <end position="132"/>
    </location>
</feature>
<dbReference type="EMBL" id="KB644413">
    <property type="protein sequence ID" value="EPS31431.1"/>
    <property type="molecule type" value="Genomic_DNA"/>
</dbReference>
<feature type="compositionally biased region" description="Polar residues" evidence="1">
    <location>
        <begin position="324"/>
        <end position="340"/>
    </location>
</feature>
<feature type="compositionally biased region" description="Polar residues" evidence="1">
    <location>
        <begin position="239"/>
        <end position="252"/>
    </location>
</feature>
<dbReference type="PhylomeDB" id="S7ZRW7"/>
<evidence type="ECO:0000313" key="3">
    <source>
        <dbReference type="Proteomes" id="UP000019376"/>
    </source>
</evidence>
<proteinExistence type="predicted"/>
<dbReference type="eggNOG" id="ENOG502S7U4">
    <property type="taxonomic scope" value="Eukaryota"/>
</dbReference>
<reference evidence="2 3" key="1">
    <citation type="journal article" date="2013" name="PLoS ONE">
        <title>Genomic and secretomic analyses reveal unique features of the lignocellulolytic enzyme system of Penicillium decumbens.</title>
        <authorList>
            <person name="Liu G."/>
            <person name="Zhang L."/>
            <person name="Wei X."/>
            <person name="Zou G."/>
            <person name="Qin Y."/>
            <person name="Ma L."/>
            <person name="Li J."/>
            <person name="Zheng H."/>
            <person name="Wang S."/>
            <person name="Wang C."/>
            <person name="Xun L."/>
            <person name="Zhao G.-P."/>
            <person name="Zhou Z."/>
            <person name="Qu Y."/>
        </authorList>
    </citation>
    <scope>NUCLEOTIDE SEQUENCE [LARGE SCALE GENOMIC DNA]</scope>
    <source>
        <strain evidence="3">114-2 / CGMCC 5302</strain>
    </source>
</reference>
<protein>
    <submittedName>
        <fullName evidence="2">Uncharacterized protein</fullName>
    </submittedName>
</protein>
<feature type="compositionally biased region" description="Polar residues" evidence="1">
    <location>
        <begin position="392"/>
        <end position="402"/>
    </location>
</feature>
<dbReference type="HOGENOM" id="CLU_474150_0_0_1"/>
<feature type="region of interest" description="Disordered" evidence="1">
    <location>
        <begin position="50"/>
        <end position="75"/>
    </location>
</feature>
<feature type="compositionally biased region" description="Basic and acidic residues" evidence="1">
    <location>
        <begin position="53"/>
        <end position="63"/>
    </location>
</feature>
<feature type="region of interest" description="Disordered" evidence="1">
    <location>
        <begin position="163"/>
        <end position="402"/>
    </location>
</feature>
<dbReference type="Proteomes" id="UP000019376">
    <property type="component" value="Unassembled WGS sequence"/>
</dbReference>
<evidence type="ECO:0000313" key="2">
    <source>
        <dbReference type="EMBL" id="EPS31431.1"/>
    </source>
</evidence>
<feature type="compositionally biased region" description="Basic and acidic residues" evidence="1">
    <location>
        <begin position="309"/>
        <end position="318"/>
    </location>
</feature>
<dbReference type="STRING" id="933388.S7ZRW7"/>
<evidence type="ECO:0000256" key="1">
    <source>
        <dbReference type="SAM" id="MobiDB-lite"/>
    </source>
</evidence>
<keyword evidence="3" id="KW-1185">Reference proteome</keyword>
<sequence>MKWTTDEHQEEENEVEILVHVSAPSTARDDARYRAQVAAIRALKSVSHPGLIPHRDLRGREGESSAVIGAHPSSGTLRATRQVKGNFVSGPSDLSLESARKANPIPASLENEAKQMIREPQRDRGLSARPDHAVPPVAKVSSHGVNERSPAGVVAASNRTDKVGAQTTTATAARIANSTPQREDRPSIGAGRMERNQIRLGPLTTAIRPASPSSDQMRDLQGKKEKQKQKEETIDLDSESQCSPNAMRSSISVIPDSQPEGTPTAIEQPVHSTTKCARLSSPSPSPSPSPSAIHGRENSPARSVKRRRVEATEARPAQDHAFSNGASAFKMTTNTPTVASSPLRAHHADATLASPNETCPVLLPTKQSRPDPRPPPHPHTQSQSNRAHSHSRFISTNLPRNTDPTQCLLASLPLTIQPPPPPISNSPFTTHITPTLAMLTERLNPARTYQPLHQARDLDPLERGYWLMHTPIQPALTTPPLSISNRIPFKTPTMQFPLPLPNLVRIRLFQILVLPLRLHWRSPRRMGQLVMVKVYAWGEIARHIYLLLYLASERRVKGMGLKWIDAGEHLVIQMS</sequence>
<accession>S7ZRW7</accession>
<organism evidence="2 3">
    <name type="scientific">Penicillium oxalicum (strain 114-2 / CGMCC 5302)</name>
    <name type="common">Penicillium decumbens</name>
    <dbReference type="NCBI Taxonomy" id="933388"/>
    <lineage>
        <taxon>Eukaryota</taxon>
        <taxon>Fungi</taxon>
        <taxon>Dikarya</taxon>
        <taxon>Ascomycota</taxon>
        <taxon>Pezizomycotina</taxon>
        <taxon>Eurotiomycetes</taxon>
        <taxon>Eurotiomycetidae</taxon>
        <taxon>Eurotiales</taxon>
        <taxon>Aspergillaceae</taxon>
        <taxon>Penicillium</taxon>
    </lineage>
</organism>
<feature type="region of interest" description="Disordered" evidence="1">
    <location>
        <begin position="89"/>
        <end position="148"/>
    </location>
</feature>
<gene>
    <name evidence="2" type="ORF">PDE_06386</name>
</gene>
<feature type="compositionally biased region" description="Basic and acidic residues" evidence="1">
    <location>
        <begin position="216"/>
        <end position="233"/>
    </location>
</feature>
<dbReference type="AlphaFoldDB" id="S7ZRW7"/>
<feature type="compositionally biased region" description="Basic and acidic residues" evidence="1">
    <location>
        <begin position="181"/>
        <end position="197"/>
    </location>
</feature>
<name>S7ZRW7_PENO1</name>
<dbReference type="OrthoDB" id="5395975at2759"/>